<evidence type="ECO:0000256" key="3">
    <source>
        <dbReference type="ARBA" id="ARBA00023242"/>
    </source>
</evidence>
<reference evidence="6" key="1">
    <citation type="submission" date="2015-07" db="EMBL/GenBank/DDBJ databases">
        <title>Adaptation to a free-living lifestyle via gene acquisitions in the diplomonad Trepomonas sp. PC1.</title>
        <authorList>
            <person name="Xu F."/>
            <person name="Jerlstrom-Hultqvist J."/>
            <person name="Kolisko M."/>
            <person name="Simpson A.G.B."/>
            <person name="Roger A.J."/>
            <person name="Svard S.G."/>
            <person name="Andersson J.O."/>
        </authorList>
    </citation>
    <scope>NUCLEOTIDE SEQUENCE</scope>
    <source>
        <strain evidence="6">PC1</strain>
    </source>
</reference>
<evidence type="ECO:0000259" key="5">
    <source>
        <dbReference type="SMART" id="SM00717"/>
    </source>
</evidence>
<dbReference type="PANTHER" id="PTHR44042:SF67">
    <property type="entry name" value="MYB-LIKE PROTEIN I"/>
    <property type="match status" value="1"/>
</dbReference>
<protein>
    <submittedName>
        <fullName evidence="6">Myb-like DNA-binding domain-containing protein</fullName>
    </submittedName>
</protein>
<dbReference type="GO" id="GO:0003677">
    <property type="term" value="F:DNA binding"/>
    <property type="evidence" value="ECO:0007669"/>
    <property type="project" value="UniProtKB-KW"/>
</dbReference>
<dbReference type="Gene3D" id="1.10.10.60">
    <property type="entry name" value="Homeodomain-like"/>
    <property type="match status" value="1"/>
</dbReference>
<dbReference type="Pfam" id="PF00249">
    <property type="entry name" value="Myb_DNA-binding"/>
    <property type="match status" value="1"/>
</dbReference>
<dbReference type="NCBIfam" id="TIGR01557">
    <property type="entry name" value="myb_SHAQKYF"/>
    <property type="match status" value="1"/>
</dbReference>
<keyword evidence="2" id="KW-0804">Transcription</keyword>
<dbReference type="EMBL" id="GDID01003923">
    <property type="protein sequence ID" value="JAP92683.1"/>
    <property type="molecule type" value="Transcribed_RNA"/>
</dbReference>
<feature type="region of interest" description="Disordered" evidence="4">
    <location>
        <begin position="39"/>
        <end position="64"/>
    </location>
</feature>
<organism evidence="6">
    <name type="scientific">Trepomonas sp. PC1</name>
    <dbReference type="NCBI Taxonomy" id="1076344"/>
    <lineage>
        <taxon>Eukaryota</taxon>
        <taxon>Metamonada</taxon>
        <taxon>Diplomonadida</taxon>
        <taxon>Hexamitidae</taxon>
        <taxon>Hexamitinae</taxon>
        <taxon>Trepomonas</taxon>
    </lineage>
</organism>
<dbReference type="InterPro" id="IPR001005">
    <property type="entry name" value="SANT/Myb"/>
</dbReference>
<dbReference type="InterPro" id="IPR006447">
    <property type="entry name" value="Myb_dom_plants"/>
</dbReference>
<feature type="domain" description="Myb-like" evidence="5">
    <location>
        <begin position="73"/>
        <end position="122"/>
    </location>
</feature>
<accession>A0A146K784</accession>
<keyword evidence="1" id="KW-0805">Transcription regulation</keyword>
<name>A0A146K784_9EUKA</name>
<dbReference type="PANTHER" id="PTHR44042">
    <property type="entry name" value="DUPLICATED HOMEODOMAIN-LIKE SUPERFAMILY PROTEIN-RELATED"/>
    <property type="match status" value="1"/>
</dbReference>
<dbReference type="SMART" id="SM00717">
    <property type="entry name" value="SANT"/>
    <property type="match status" value="1"/>
</dbReference>
<evidence type="ECO:0000256" key="1">
    <source>
        <dbReference type="ARBA" id="ARBA00023015"/>
    </source>
</evidence>
<evidence type="ECO:0000313" key="6">
    <source>
        <dbReference type="EMBL" id="JAP92683.1"/>
    </source>
</evidence>
<evidence type="ECO:0000256" key="2">
    <source>
        <dbReference type="ARBA" id="ARBA00023163"/>
    </source>
</evidence>
<gene>
    <name evidence="6" type="ORF">TPC1_15292</name>
</gene>
<evidence type="ECO:0000256" key="4">
    <source>
        <dbReference type="SAM" id="MobiDB-lite"/>
    </source>
</evidence>
<dbReference type="SUPFAM" id="SSF46689">
    <property type="entry name" value="Homeodomain-like"/>
    <property type="match status" value="1"/>
</dbReference>
<keyword evidence="3" id="KW-0539">Nucleus</keyword>
<keyword evidence="6" id="KW-0238">DNA-binding</keyword>
<dbReference type="InterPro" id="IPR009057">
    <property type="entry name" value="Homeodomain-like_sf"/>
</dbReference>
<sequence length="211" mass="25256">KITLHILMDPNNEYDILQYQQLIVFEHLDQYKQIEDLSSQKKTMHKRTPSTSEDTDYETNKSLDSQSVEQLRKYSRWSSEEHQKFIQGLKLYGRKNHVQISYLISTKKSQQVISHSQKFYEKLERAFRLPYNGSIDEVTQKRIDTEIIIPLFAQLNSQLPNENTMQQQRQHIRNILAICDEYDIVRNFMLERQCGSKRYEFDTADKQENDK</sequence>
<dbReference type="CDD" id="cd00167">
    <property type="entry name" value="SANT"/>
    <property type="match status" value="1"/>
</dbReference>
<proteinExistence type="predicted"/>
<dbReference type="AlphaFoldDB" id="A0A146K784"/>
<feature type="non-terminal residue" evidence="6">
    <location>
        <position position="1"/>
    </location>
</feature>